<dbReference type="RefSeq" id="WP_201936275.1">
    <property type="nucleotide sequence ID" value="NZ_JAERSG010000003.1"/>
</dbReference>
<dbReference type="InterPro" id="IPR001296">
    <property type="entry name" value="Glyco_trans_1"/>
</dbReference>
<dbReference type="Pfam" id="PF00534">
    <property type="entry name" value="Glycos_transf_1"/>
    <property type="match status" value="1"/>
</dbReference>
<name>A0ABS1L985_9ACTN</name>
<dbReference type="InterPro" id="IPR050194">
    <property type="entry name" value="Glycosyltransferase_grp1"/>
</dbReference>
<sequence length="392" mass="42768">MPDAPGLSGARAVVINWRDLDHALAGGSERYAWEYAKALSTAGADVEFLTARDEGQTANDHRDGIPIRRGGGALTFYPWVVWQLLRRRRRLDVVIDPECGIPAFSPLFVARRTAVVLLVHHVHMEQFRTYFSPPMSTLGRWLEGWLMPRVYRRVPTYAVSRSTADEMRRELGWRTPIGILENGSSAATRASSGPGDPRRILVLGRLVPHKRVDTVVRALAALRDEVPGLHLDIVGRGPDRESVVATIEELGVSDLVTVHGYLSDDEMDRVLGGCGLHVCASDVEGWGQVVIDAAAHGIPTVGRDVPGLRDSVVDGSTGWLVRPDGDDLTAVLADEVRSAIALLDDPAQQASYAQRCREWAARFTWDRMHDEAVAATVAARSGRGLPPSSTGS</sequence>
<organism evidence="5 6">
    <name type="scientific">Nocardioides baculatus</name>
    <dbReference type="NCBI Taxonomy" id="2801337"/>
    <lineage>
        <taxon>Bacteria</taxon>
        <taxon>Bacillati</taxon>
        <taxon>Actinomycetota</taxon>
        <taxon>Actinomycetes</taxon>
        <taxon>Propionibacteriales</taxon>
        <taxon>Nocardioidaceae</taxon>
        <taxon>Nocardioides</taxon>
    </lineage>
</organism>
<dbReference type="PANTHER" id="PTHR45947:SF3">
    <property type="entry name" value="SULFOQUINOVOSYL TRANSFERASE SQD2"/>
    <property type="match status" value="1"/>
</dbReference>
<dbReference type="Proteomes" id="UP000636918">
    <property type="component" value="Unassembled WGS sequence"/>
</dbReference>
<evidence type="ECO:0000256" key="1">
    <source>
        <dbReference type="ARBA" id="ARBA00022676"/>
    </source>
</evidence>
<feature type="domain" description="Glycosyltransferase subfamily 4-like N-terminal" evidence="4">
    <location>
        <begin position="26"/>
        <end position="183"/>
    </location>
</feature>
<dbReference type="InterPro" id="IPR028098">
    <property type="entry name" value="Glyco_trans_4-like_N"/>
</dbReference>
<accession>A0ABS1L985</accession>
<dbReference type="Pfam" id="PF13439">
    <property type="entry name" value="Glyco_transf_4"/>
    <property type="match status" value="1"/>
</dbReference>
<evidence type="ECO:0000259" key="3">
    <source>
        <dbReference type="Pfam" id="PF00534"/>
    </source>
</evidence>
<keyword evidence="1" id="KW-0328">Glycosyltransferase</keyword>
<proteinExistence type="predicted"/>
<keyword evidence="2" id="KW-0808">Transferase</keyword>
<evidence type="ECO:0000256" key="2">
    <source>
        <dbReference type="ARBA" id="ARBA00022679"/>
    </source>
</evidence>
<gene>
    <name evidence="5" type="ORF">JI751_11255</name>
</gene>
<dbReference type="Gene3D" id="3.40.50.2000">
    <property type="entry name" value="Glycogen Phosphorylase B"/>
    <property type="match status" value="2"/>
</dbReference>
<reference evidence="5 6" key="1">
    <citation type="submission" date="2021-01" db="EMBL/GenBank/DDBJ databases">
        <title>Genome seq and assembly of Nocardiodes sp. G10.</title>
        <authorList>
            <person name="Chhetri G."/>
        </authorList>
    </citation>
    <scope>NUCLEOTIDE SEQUENCE [LARGE SCALE GENOMIC DNA]</scope>
    <source>
        <strain evidence="5 6">G10</strain>
    </source>
</reference>
<evidence type="ECO:0000313" key="6">
    <source>
        <dbReference type="Proteomes" id="UP000636918"/>
    </source>
</evidence>
<keyword evidence="6" id="KW-1185">Reference proteome</keyword>
<comment type="caution">
    <text evidence="5">The sequence shown here is derived from an EMBL/GenBank/DDBJ whole genome shotgun (WGS) entry which is preliminary data.</text>
</comment>
<dbReference type="PANTHER" id="PTHR45947">
    <property type="entry name" value="SULFOQUINOVOSYL TRANSFERASE SQD2"/>
    <property type="match status" value="1"/>
</dbReference>
<dbReference type="EMBL" id="JAERSG010000003">
    <property type="protein sequence ID" value="MBL0748190.1"/>
    <property type="molecule type" value="Genomic_DNA"/>
</dbReference>
<dbReference type="SUPFAM" id="SSF53756">
    <property type="entry name" value="UDP-Glycosyltransferase/glycogen phosphorylase"/>
    <property type="match status" value="1"/>
</dbReference>
<feature type="domain" description="Glycosyl transferase family 1" evidence="3">
    <location>
        <begin position="194"/>
        <end position="340"/>
    </location>
</feature>
<dbReference type="CDD" id="cd03801">
    <property type="entry name" value="GT4_PimA-like"/>
    <property type="match status" value="1"/>
</dbReference>
<evidence type="ECO:0000313" key="5">
    <source>
        <dbReference type="EMBL" id="MBL0748190.1"/>
    </source>
</evidence>
<protein>
    <submittedName>
        <fullName evidence="5">Glycosyltransferase family 4 protein</fullName>
    </submittedName>
</protein>
<evidence type="ECO:0000259" key="4">
    <source>
        <dbReference type="Pfam" id="PF13439"/>
    </source>
</evidence>